<dbReference type="InterPro" id="IPR014752">
    <property type="entry name" value="Arrestin-like_C"/>
</dbReference>
<dbReference type="InterPro" id="IPR011022">
    <property type="entry name" value="Arrestin_C-like"/>
</dbReference>
<evidence type="ECO:0000313" key="4">
    <source>
        <dbReference type="Proteomes" id="UP001174909"/>
    </source>
</evidence>
<dbReference type="Proteomes" id="UP001174909">
    <property type="component" value="Unassembled WGS sequence"/>
</dbReference>
<dbReference type="GO" id="GO:0015031">
    <property type="term" value="P:protein transport"/>
    <property type="evidence" value="ECO:0007669"/>
    <property type="project" value="TreeGrafter"/>
</dbReference>
<gene>
    <name evidence="3" type="ORF">GBAR_LOCUS10302</name>
</gene>
<dbReference type="AlphaFoldDB" id="A0AA35RU00"/>
<organism evidence="3 4">
    <name type="scientific">Geodia barretti</name>
    <name type="common">Barrett's horny sponge</name>
    <dbReference type="NCBI Taxonomy" id="519541"/>
    <lineage>
        <taxon>Eukaryota</taxon>
        <taxon>Metazoa</taxon>
        <taxon>Porifera</taxon>
        <taxon>Demospongiae</taxon>
        <taxon>Heteroscleromorpha</taxon>
        <taxon>Tetractinellida</taxon>
        <taxon>Astrophorina</taxon>
        <taxon>Geodiidae</taxon>
        <taxon>Geodia</taxon>
    </lineage>
</organism>
<dbReference type="SUPFAM" id="SSF81296">
    <property type="entry name" value="E set domains"/>
    <property type="match status" value="2"/>
</dbReference>
<proteinExistence type="inferred from homology"/>
<comment type="caution">
    <text evidence="3">The sequence shown here is derived from an EMBL/GenBank/DDBJ whole genome shotgun (WGS) entry which is preliminary data.</text>
</comment>
<evidence type="ECO:0000259" key="2">
    <source>
        <dbReference type="SMART" id="SM01017"/>
    </source>
</evidence>
<keyword evidence="4" id="KW-1185">Reference proteome</keyword>
<dbReference type="EMBL" id="CASHTH010001567">
    <property type="protein sequence ID" value="CAI8016833.1"/>
    <property type="molecule type" value="Genomic_DNA"/>
</dbReference>
<accession>A0AA35RU00</accession>
<protein>
    <submittedName>
        <fullName evidence="3">Arrestin domain-containing protein A</fullName>
    </submittedName>
</protein>
<dbReference type="Gene3D" id="2.60.40.640">
    <property type="match status" value="2"/>
</dbReference>
<reference evidence="3" key="1">
    <citation type="submission" date="2023-03" db="EMBL/GenBank/DDBJ databases">
        <authorList>
            <person name="Steffen K."/>
            <person name="Cardenas P."/>
        </authorList>
    </citation>
    <scope>NUCLEOTIDE SEQUENCE</scope>
</reference>
<dbReference type="InterPro" id="IPR014756">
    <property type="entry name" value="Ig_E-set"/>
</dbReference>
<dbReference type="PANTHER" id="PTHR11188">
    <property type="entry name" value="ARRESTIN DOMAIN CONTAINING PROTEIN"/>
    <property type="match status" value="1"/>
</dbReference>
<sequence>MANEIDVRLDRGEYVGGDTLYGSVYLRIQQQLSSSTLKLVIRGLHTCKYGYKYLEQGEEEGDFTSRVGQRNMIKDIIKQEIVIGEGLFPIGCYAYPFKYQLPHSLPGSFVVQYEDMDSSKSWEGVVQYSVSAVLTSGSPHNKISKESRMVVYDSIECRSSEAAPQPLMAHGSVRTFFCLTRGTVNVTCSLQHTAFTPSSKIILSLKIKNDSSVDVSGYTVNLLRVVKLQALDRMRDEEELSTHNILTTVLESEGRGCPHNNNISHDVELNLTAAQNIQSVGVPPNTSSSLVKCNYVIDVNVHVPWGPDIELRQPLLIKAADNDNWKSWTPPSWIEQCVKARTSGITSVSDNLLNSQIFSGIPGFRPEL</sequence>
<dbReference type="Pfam" id="PF00339">
    <property type="entry name" value="Arrestin_N"/>
    <property type="match status" value="1"/>
</dbReference>
<evidence type="ECO:0000313" key="3">
    <source>
        <dbReference type="EMBL" id="CAI8016833.1"/>
    </source>
</evidence>
<dbReference type="SMART" id="SM01017">
    <property type="entry name" value="Arrestin_C"/>
    <property type="match status" value="1"/>
</dbReference>
<dbReference type="Pfam" id="PF02752">
    <property type="entry name" value="Arrestin_C"/>
    <property type="match status" value="1"/>
</dbReference>
<name>A0AA35RU00_GEOBA</name>
<comment type="similarity">
    <text evidence="1">Belongs to the arrestin family.</text>
</comment>
<evidence type="ECO:0000256" key="1">
    <source>
        <dbReference type="ARBA" id="ARBA00005298"/>
    </source>
</evidence>
<dbReference type="GO" id="GO:0005737">
    <property type="term" value="C:cytoplasm"/>
    <property type="evidence" value="ECO:0007669"/>
    <property type="project" value="TreeGrafter"/>
</dbReference>
<dbReference type="InterPro" id="IPR011021">
    <property type="entry name" value="Arrestin-like_N"/>
</dbReference>
<dbReference type="InterPro" id="IPR050357">
    <property type="entry name" value="Arrestin_domain-protein"/>
</dbReference>
<dbReference type="PANTHER" id="PTHR11188:SF17">
    <property type="entry name" value="FI21816P1"/>
    <property type="match status" value="1"/>
</dbReference>
<feature type="domain" description="Arrestin C-terminal-like" evidence="2">
    <location>
        <begin position="180"/>
        <end position="320"/>
    </location>
</feature>